<comment type="caution">
    <text evidence="1">The sequence shown here is derived from an EMBL/GenBank/DDBJ whole genome shotgun (WGS) entry which is preliminary data.</text>
</comment>
<dbReference type="OrthoDB" id="9789947at2"/>
<reference evidence="2" key="1">
    <citation type="submission" date="2015-07" db="EMBL/GenBank/DDBJ databases">
        <title>Discovery of a poly(ethylene terephthalate assimilation.</title>
        <authorList>
            <person name="Yoshida S."/>
            <person name="Hiraga K."/>
            <person name="Takehana T."/>
            <person name="Taniguchi I."/>
            <person name="Yamaji H."/>
            <person name="Maeda Y."/>
            <person name="Toyohara K."/>
            <person name="Miyamoto K."/>
            <person name="Kimura Y."/>
            <person name="Oda K."/>
        </authorList>
    </citation>
    <scope>NUCLEOTIDE SEQUENCE [LARGE SCALE GENOMIC DNA]</scope>
    <source>
        <strain evidence="2">NBRC 110686 / TISTR 2288 / 201-F6</strain>
    </source>
</reference>
<dbReference type="AlphaFoldDB" id="A0A0K8NWG9"/>
<proteinExistence type="predicted"/>
<protein>
    <submittedName>
        <fullName evidence="1">Phenylacetate-CoA oxygenase, PaaI subunit</fullName>
    </submittedName>
</protein>
<dbReference type="InterPro" id="IPR007814">
    <property type="entry name" value="PaaA_PaaC"/>
</dbReference>
<dbReference type="GO" id="GO:0010124">
    <property type="term" value="P:phenylacetate catabolic process"/>
    <property type="evidence" value="ECO:0007669"/>
    <property type="project" value="InterPro"/>
</dbReference>
<dbReference type="InterPro" id="IPR009078">
    <property type="entry name" value="Ferritin-like_SF"/>
</dbReference>
<keyword evidence="2" id="KW-1185">Reference proteome</keyword>
<evidence type="ECO:0000313" key="1">
    <source>
        <dbReference type="EMBL" id="GAP34742.1"/>
    </source>
</evidence>
<dbReference type="InterPro" id="IPR012347">
    <property type="entry name" value="Ferritin-like"/>
</dbReference>
<dbReference type="GO" id="GO:0005829">
    <property type="term" value="C:cytosol"/>
    <property type="evidence" value="ECO:0007669"/>
    <property type="project" value="TreeGrafter"/>
</dbReference>
<dbReference type="InterPro" id="IPR011882">
    <property type="entry name" value="PaaC"/>
</dbReference>
<dbReference type="PANTHER" id="PTHR30458:SF0">
    <property type="entry name" value="1,2-PHENYLACETYL-COA EPOXIDASE, SUBUNIT C"/>
    <property type="match status" value="1"/>
</dbReference>
<organism evidence="1 2">
    <name type="scientific">Piscinibacter sakaiensis</name>
    <name type="common">Ideonella sakaiensis</name>
    <dbReference type="NCBI Taxonomy" id="1547922"/>
    <lineage>
        <taxon>Bacteria</taxon>
        <taxon>Pseudomonadati</taxon>
        <taxon>Pseudomonadota</taxon>
        <taxon>Betaproteobacteria</taxon>
        <taxon>Burkholderiales</taxon>
        <taxon>Sphaerotilaceae</taxon>
        <taxon>Piscinibacter</taxon>
    </lineage>
</organism>
<accession>A0A0K8NWG9</accession>
<gene>
    <name evidence="1" type="ORF">ISF6_5450</name>
</gene>
<dbReference type="Pfam" id="PF05138">
    <property type="entry name" value="PaaA_PaaC"/>
    <property type="match status" value="1"/>
</dbReference>
<dbReference type="EMBL" id="BBYR01000009">
    <property type="protein sequence ID" value="GAP34742.1"/>
    <property type="molecule type" value="Genomic_DNA"/>
</dbReference>
<dbReference type="RefSeq" id="WP_054018847.1">
    <property type="nucleotide sequence ID" value="NZ_BBYR01000009.1"/>
</dbReference>
<dbReference type="NCBIfam" id="TIGR02158">
    <property type="entry name" value="PA_CoA_Oxy3"/>
    <property type="match status" value="1"/>
</dbReference>
<dbReference type="PANTHER" id="PTHR30458">
    <property type="entry name" value="PHENYLACETIC ACID DEGRADATION PROTEIN PAA"/>
    <property type="match status" value="1"/>
</dbReference>
<dbReference type="STRING" id="1547922.ISF6_5450"/>
<dbReference type="InterPro" id="IPR052703">
    <property type="entry name" value="Aromatic_CoA_ox/epox"/>
</dbReference>
<dbReference type="Gene3D" id="1.20.1260.10">
    <property type="match status" value="1"/>
</dbReference>
<reference evidence="1 2" key="2">
    <citation type="journal article" date="2016" name="Science">
        <title>A bacterium that degrades and assimilates poly(ethylene terephthalate).</title>
        <authorList>
            <person name="Yoshida S."/>
            <person name="Hiraga K."/>
            <person name="Takehana T."/>
            <person name="Taniguchi I."/>
            <person name="Yamaji H."/>
            <person name="Maeda Y."/>
            <person name="Toyohara K."/>
            <person name="Miyamoto K."/>
            <person name="Kimura Y."/>
            <person name="Oda K."/>
        </authorList>
    </citation>
    <scope>NUCLEOTIDE SEQUENCE [LARGE SCALE GENOMIC DNA]</scope>
    <source>
        <strain evidence="2">NBRC 110686 / TISTR 2288 / 201-F6</strain>
    </source>
</reference>
<dbReference type="SUPFAM" id="SSF47240">
    <property type="entry name" value="Ferritin-like"/>
    <property type="match status" value="1"/>
</dbReference>
<dbReference type="Proteomes" id="UP000037660">
    <property type="component" value="Unassembled WGS sequence"/>
</dbReference>
<name>A0A0K8NWG9_PISS1</name>
<evidence type="ECO:0000313" key="2">
    <source>
        <dbReference type="Proteomes" id="UP000037660"/>
    </source>
</evidence>
<dbReference type="PIRSF" id="PIRSF037834">
    <property type="entry name" value="PA_CoA_Oase3"/>
    <property type="match status" value="1"/>
</dbReference>
<sequence length="278" mass="30240">MDGDTITRLPAATDGAGAAPAWDATTLPYLLRLGDACLVHAQRLAEWCGHAPVLEEDIALTNLALDQLGQARALLSLAGRCEGRGRDEDALAYQRGEAEFLNPSLLELPHTPPGDSAPCFGRTLLRGFLWASFAQALYRRLADSRDPALAGIAARALKECRYHAEHCADWVVRLGDGTAESQRRMQAALEDLWPYTAELFEDDAVDRAVAAAGLGPAWAELRPAWLASVEPVLREATLRMPPDTPFRSHGRRGRHTEAMGLLLAEMQSLARAFPGAVW</sequence>